<gene>
    <name evidence="3" type="ORF">COB21_01100</name>
</gene>
<sequence length="1053" mass="118203">MSQALSKIYCSSNQWVQLHITKREKREDVIFCVYRHSIQTFIVQHIGFIVEEGVLYRRVVQLQGVPSGQVQGCWQNSAVLNTARAQKLLSSKYPLLELSHGTDNFFECVERAFFEAAIGRLLQGESPVKKTCFFCFNVSEREVGAFLEEKLVADAELAGYNVHFCSRDLDLATDLYDFMGQARTDDVVIVVCTPKLKEKVDAEVIGVTYEIKKMLIPRIEQTGINGHGIYPIYFSGSRKEANPHPFFTSLFSVKFQTDTDANWQRNYFANAFKLLAAMRGKDRNWAKGVIGQWKADLESLKERVKREDLDGLAAFVKDCREGERSPLRFSPKTLEAIIGRYEPPRLQSVTQGITPHLKRLFTLVGQNPTQADLPGRADHLGEMLLDLLVRHVQTPSPILLQELWHPQEHIHKALTLSSQTNELKISLARVYRFVLEGLWYHHWTQQQPKEQTKQQEIALLVKKLMDSTPDAVMFRDGSLVNSVEVKFHLRSCKQAALCLNVTDSVWQAIEDHSLNESIEGIYTFLKQRDSWGRSRCKQIGVESWYPDTWKVVWDSQKVTSPAEFAKMVPSGFEKKGNEYAISLAMAYGTILNNAHAEESLKQKALCELGEFLEAGYVGTSEVRGGLPGWFQGLSLFQQVDKFRDARFLAIEYLLSFIKQGDACPYARQSFDTLKAKVDTAYPKQKNLRKSLEKTLKAYQEGIGADHSDSWVLNPYDISPATSFPESVDTGSYGSGAESGHDSDFGSTQITVHEGGRHVGERRVIKLWQRGFGATVGSSGMDVRGEFSSKPPSIRLAAVPEPPYSQVSLHRVVESGDSSFGPQKRRVSVALSGGRKKISRAEQQAKRVSEEINKSISDFVTWALKKGKKTVRTTSVKRKLDDLVGKMTAPDPGLFNSRLQNIMRNDLRSEGTGRTKSIINRLQQIAAPKSDQADASSSKYVSGAVAADAHLAAYAQSLIVALGKTIPQLMSAVMVLPQPRNPIWRVASHAESVRSGKAVPTREVEEQEQRENRITEISGYLEKAKETEAILGQVKAYLDGLEEDNIFRIGDFWL</sequence>
<evidence type="ECO:0008006" key="5">
    <source>
        <dbReference type="Google" id="ProtNLM"/>
    </source>
</evidence>
<feature type="coiled-coil region" evidence="1">
    <location>
        <begin position="830"/>
        <end position="857"/>
    </location>
</feature>
<accession>A0A2A4X882</accession>
<dbReference type="EMBL" id="NVUK01000007">
    <property type="protein sequence ID" value="PCI78257.1"/>
    <property type="molecule type" value="Genomic_DNA"/>
</dbReference>
<comment type="caution">
    <text evidence="3">The sequence shown here is derived from an EMBL/GenBank/DDBJ whole genome shotgun (WGS) entry which is preliminary data.</text>
</comment>
<feature type="region of interest" description="Disordered" evidence="2">
    <location>
        <begin position="726"/>
        <end position="752"/>
    </location>
</feature>
<proteinExistence type="predicted"/>
<dbReference type="AlphaFoldDB" id="A0A2A4X882"/>
<evidence type="ECO:0000313" key="3">
    <source>
        <dbReference type="EMBL" id="PCI78257.1"/>
    </source>
</evidence>
<name>A0A2A4X882_UNCAE</name>
<reference evidence="4" key="1">
    <citation type="submission" date="2017-08" db="EMBL/GenBank/DDBJ databases">
        <title>A dynamic microbial community with high functional redundancy inhabits the cold, oxic subseafloor aquifer.</title>
        <authorList>
            <person name="Tully B.J."/>
            <person name="Wheat C.G."/>
            <person name="Glazer B.T."/>
            <person name="Huber J.A."/>
        </authorList>
    </citation>
    <scope>NUCLEOTIDE SEQUENCE [LARGE SCALE GENOMIC DNA]</scope>
</reference>
<evidence type="ECO:0000256" key="2">
    <source>
        <dbReference type="SAM" id="MobiDB-lite"/>
    </source>
</evidence>
<evidence type="ECO:0000256" key="1">
    <source>
        <dbReference type="SAM" id="Coils"/>
    </source>
</evidence>
<keyword evidence="1" id="KW-0175">Coiled coil</keyword>
<protein>
    <recommendedName>
        <fullName evidence="5">TIR domain-containing protein</fullName>
    </recommendedName>
</protein>
<organism evidence="3 4">
    <name type="scientific">Aerophobetes bacterium</name>
    <dbReference type="NCBI Taxonomy" id="2030807"/>
    <lineage>
        <taxon>Bacteria</taxon>
        <taxon>Candidatus Aerophobota</taxon>
    </lineage>
</organism>
<dbReference type="Proteomes" id="UP000218775">
    <property type="component" value="Unassembled WGS sequence"/>
</dbReference>
<evidence type="ECO:0000313" key="4">
    <source>
        <dbReference type="Proteomes" id="UP000218775"/>
    </source>
</evidence>